<dbReference type="STRING" id="1387353.BSF38_03848"/>
<accession>A0A1U7CTT0</accession>
<dbReference type="Proteomes" id="UP000186309">
    <property type="component" value="Chromosome"/>
</dbReference>
<dbReference type="RefSeq" id="WP_145952231.1">
    <property type="nucleotide sequence ID" value="NZ_CP019082.1"/>
</dbReference>
<organism evidence="1 2">
    <name type="scientific">Paludisphaera borealis</name>
    <dbReference type="NCBI Taxonomy" id="1387353"/>
    <lineage>
        <taxon>Bacteria</taxon>
        <taxon>Pseudomonadati</taxon>
        <taxon>Planctomycetota</taxon>
        <taxon>Planctomycetia</taxon>
        <taxon>Isosphaerales</taxon>
        <taxon>Isosphaeraceae</taxon>
        <taxon>Paludisphaera</taxon>
    </lineage>
</organism>
<dbReference type="Gene3D" id="3.40.50.11440">
    <property type="match status" value="1"/>
</dbReference>
<evidence type="ECO:0000313" key="2">
    <source>
        <dbReference type="Proteomes" id="UP000186309"/>
    </source>
</evidence>
<evidence type="ECO:0000313" key="1">
    <source>
        <dbReference type="EMBL" id="APW62309.1"/>
    </source>
</evidence>
<keyword evidence="2" id="KW-1185">Reference proteome</keyword>
<name>A0A1U7CTT0_9BACT</name>
<protein>
    <recommendedName>
        <fullName evidence="3">LarA-like N-terminal domain-containing protein</fullName>
    </recommendedName>
</protein>
<dbReference type="EMBL" id="CP019082">
    <property type="protein sequence ID" value="APW62309.1"/>
    <property type="molecule type" value="Genomic_DNA"/>
</dbReference>
<evidence type="ECO:0008006" key="3">
    <source>
        <dbReference type="Google" id="ProtNLM"/>
    </source>
</evidence>
<proteinExistence type="predicted"/>
<dbReference type="KEGG" id="pbor:BSF38_03848"/>
<gene>
    <name evidence="1" type="ORF">BSF38_03848</name>
</gene>
<dbReference type="AlphaFoldDB" id="A0A1U7CTT0"/>
<sequence>MKLDLCPRVRNLPPFAVVEQVFARPRVSDVRAAVFQEMHKIFPVPAHLVDKIVGLTMPSRGIRDIQTVVRSAVEFLKPRCKEVRVLTAMGTHGGGTADGELEMAGSRGVTEASVGARVCSRMETRHIATVDGVEVHVSEDALACDLVVLVNRIKDHTDIDWPVPLPAGRYGLESGFAKILALGLSKMQAIEMHKHIPGIGLGAAIETSARRTIGGTELKIAGGLGIVENAFDETAEIIGSPVETVDRFFATEAAALGRSRALMPSLPVMDLDLLYCVYLGKDKSGQGMHTKTIGRSPYGYIQGQAWKPSMPRIHTIIGGRLTEGSHGNAIGVGLCQFITRRFDEAVDWERTAVNCLSALTPNQAMRPIVCENDRDALQLALAVCPSGATGVRAAVIFSTLEMTRLLLTPAAMDDIACTVDAHVVAEPAPLHFDAEGHLELDRYWSENAS</sequence>
<reference evidence="2" key="1">
    <citation type="submission" date="2016-12" db="EMBL/GenBank/DDBJ databases">
        <title>Comparative genomics of four Isosphaeraceae planctomycetes: a common pool of plasmids and glycoside hydrolase genes.</title>
        <authorList>
            <person name="Ivanova A."/>
        </authorList>
    </citation>
    <scope>NUCLEOTIDE SEQUENCE [LARGE SCALE GENOMIC DNA]</scope>
    <source>
        <strain evidence="2">PX4</strain>
    </source>
</reference>
<dbReference type="OrthoDB" id="9817271at2"/>